<protein>
    <recommendedName>
        <fullName evidence="3">Ethanolamine utilization protein EutP</fullName>
    </recommendedName>
</protein>
<gene>
    <name evidence="1" type="ORF">DXC81_05205</name>
</gene>
<sequence>MSTKRLMVIGLDGSGKSTLADLVEGGESNHAHREDCYYRERCFEVPGRYIENHWMHSIIIMLAQNQASSMLMLLDGSTCESFYSSGYARAFTCPCLGVLTKAPVDADARTKGIAKLEAAGCTEILCVSTETGEGVGELLDWVAARM</sequence>
<dbReference type="EMBL" id="QSRJ01000005">
    <property type="protein sequence ID" value="RGL10432.1"/>
    <property type="molecule type" value="Genomic_DNA"/>
</dbReference>
<reference evidence="1 2" key="1">
    <citation type="submission" date="2018-08" db="EMBL/GenBank/DDBJ databases">
        <title>A genome reference for cultivated species of the human gut microbiota.</title>
        <authorList>
            <person name="Zou Y."/>
            <person name="Xue W."/>
            <person name="Luo G."/>
        </authorList>
    </citation>
    <scope>NUCLEOTIDE SEQUENCE [LARGE SCALE GENOMIC DNA]</scope>
    <source>
        <strain evidence="1 2">TF08-14</strain>
    </source>
</reference>
<dbReference type="GO" id="GO:0006576">
    <property type="term" value="P:biogenic amine metabolic process"/>
    <property type="evidence" value="ECO:0007669"/>
    <property type="project" value="InterPro"/>
</dbReference>
<dbReference type="AlphaFoldDB" id="A0A3E4QTC3"/>
<dbReference type="PANTHER" id="PTHR40453">
    <property type="entry name" value="PROTEIN YOEF"/>
    <property type="match status" value="1"/>
</dbReference>
<evidence type="ECO:0000313" key="1">
    <source>
        <dbReference type="EMBL" id="RGL10432.1"/>
    </source>
</evidence>
<dbReference type="SUPFAM" id="SSF52540">
    <property type="entry name" value="P-loop containing nucleoside triphosphate hydrolases"/>
    <property type="match status" value="1"/>
</dbReference>
<dbReference type="InterPro" id="IPR027417">
    <property type="entry name" value="P-loop_NTPase"/>
</dbReference>
<dbReference type="Pfam" id="PF10662">
    <property type="entry name" value="PduV-EutP"/>
    <property type="match status" value="1"/>
</dbReference>
<dbReference type="PANTHER" id="PTHR40453:SF1">
    <property type="entry name" value="PROTEIN YOEF"/>
    <property type="match status" value="1"/>
</dbReference>
<dbReference type="RefSeq" id="WP_117679495.1">
    <property type="nucleotide sequence ID" value="NZ_QSRJ01000005.1"/>
</dbReference>
<accession>A0A3E4QTC3</accession>
<dbReference type="GO" id="GO:0005524">
    <property type="term" value="F:ATP binding"/>
    <property type="evidence" value="ECO:0007669"/>
    <property type="project" value="InterPro"/>
</dbReference>
<name>A0A3E4QTC3_9ACTN</name>
<dbReference type="CDD" id="cd00882">
    <property type="entry name" value="Ras_like_GTPase"/>
    <property type="match status" value="1"/>
</dbReference>
<proteinExistence type="predicted"/>
<evidence type="ECO:0008006" key="3">
    <source>
        <dbReference type="Google" id="ProtNLM"/>
    </source>
</evidence>
<evidence type="ECO:0000313" key="2">
    <source>
        <dbReference type="Proteomes" id="UP000260943"/>
    </source>
</evidence>
<organism evidence="1 2">
    <name type="scientific">Collinsella tanakaei</name>
    <dbReference type="NCBI Taxonomy" id="626935"/>
    <lineage>
        <taxon>Bacteria</taxon>
        <taxon>Bacillati</taxon>
        <taxon>Actinomycetota</taxon>
        <taxon>Coriobacteriia</taxon>
        <taxon>Coriobacteriales</taxon>
        <taxon>Coriobacteriaceae</taxon>
        <taxon>Collinsella</taxon>
    </lineage>
</organism>
<comment type="caution">
    <text evidence="1">The sequence shown here is derived from an EMBL/GenBank/DDBJ whole genome shotgun (WGS) entry which is preliminary data.</text>
</comment>
<dbReference type="Proteomes" id="UP000260943">
    <property type="component" value="Unassembled WGS sequence"/>
</dbReference>
<dbReference type="InterPro" id="IPR012381">
    <property type="entry name" value="EutP_PduV"/>
</dbReference>